<proteinExistence type="predicted"/>
<protein>
    <submittedName>
        <fullName evidence="2">Uncharacterized protein</fullName>
    </submittedName>
</protein>
<sequence>MGADIENPDPDGCTAVVPCRNTFRIPKGAGGDAGTVATGKAVQFRCGCPIEGVESSSSAGRGGDPCIAALAPCLSGIVLSSSKGRTCRIHPAADGCGSPESHGRRSGAAADDRGRGREDLGVILRASRRDSFDREVERGMAELQDNVAFLGMSVGRGGDDGGGERESGASSVHAKSTLQWIWCMPVPSPGIREAEDLVRASVVAFPEPSELVVLRWLQGRPSSLFASARVFLEVVMSPSASPAAPGIDVCA</sequence>
<keyword evidence="3" id="KW-1185">Reference proteome</keyword>
<evidence type="ECO:0000313" key="2">
    <source>
        <dbReference type="EnsemblPlants" id="TraesCS4A02G090800.1"/>
    </source>
</evidence>
<dbReference type="Proteomes" id="UP000019116">
    <property type="component" value="Chromosome 4A"/>
</dbReference>
<organism evidence="2">
    <name type="scientific">Triticum aestivum</name>
    <name type="common">Wheat</name>
    <dbReference type="NCBI Taxonomy" id="4565"/>
    <lineage>
        <taxon>Eukaryota</taxon>
        <taxon>Viridiplantae</taxon>
        <taxon>Streptophyta</taxon>
        <taxon>Embryophyta</taxon>
        <taxon>Tracheophyta</taxon>
        <taxon>Spermatophyta</taxon>
        <taxon>Magnoliopsida</taxon>
        <taxon>Liliopsida</taxon>
        <taxon>Poales</taxon>
        <taxon>Poaceae</taxon>
        <taxon>BOP clade</taxon>
        <taxon>Pooideae</taxon>
        <taxon>Triticodae</taxon>
        <taxon>Triticeae</taxon>
        <taxon>Triticinae</taxon>
        <taxon>Triticum</taxon>
    </lineage>
</organism>
<dbReference type="OMA" id="CGSPESH"/>
<accession>A0A3B6HQ91</accession>
<reference evidence="2" key="2">
    <citation type="submission" date="2018-10" db="UniProtKB">
        <authorList>
            <consortium name="EnsemblPlants"/>
        </authorList>
    </citation>
    <scope>IDENTIFICATION</scope>
</reference>
<dbReference type="AlphaFoldDB" id="A0A3B6HQ91"/>
<dbReference type="Gramene" id="TraesCS4A03G0186400.1">
    <property type="protein sequence ID" value="TraesCS4A03G0186400.1.CDS"/>
    <property type="gene ID" value="TraesCS4A03G0186400"/>
</dbReference>
<dbReference type="Gramene" id="TraesCS4A02G090800.1">
    <property type="protein sequence ID" value="TraesCS4A02G090800.1"/>
    <property type="gene ID" value="TraesCS4A02G090800"/>
</dbReference>
<feature type="region of interest" description="Disordered" evidence="1">
    <location>
        <begin position="92"/>
        <end position="114"/>
    </location>
</feature>
<dbReference type="EnsemblPlants" id="TraesCS4A02G090800.1">
    <property type="protein sequence ID" value="TraesCS4A02G090800.1"/>
    <property type="gene ID" value="TraesCS4A02G090800"/>
</dbReference>
<name>A0A3B6HQ91_WHEAT</name>
<evidence type="ECO:0000256" key="1">
    <source>
        <dbReference type="SAM" id="MobiDB-lite"/>
    </source>
</evidence>
<evidence type="ECO:0000313" key="3">
    <source>
        <dbReference type="Proteomes" id="UP000019116"/>
    </source>
</evidence>
<reference evidence="2" key="1">
    <citation type="submission" date="2018-08" db="EMBL/GenBank/DDBJ databases">
        <authorList>
            <person name="Rossello M."/>
        </authorList>
    </citation>
    <scope>NUCLEOTIDE SEQUENCE [LARGE SCALE GENOMIC DNA]</scope>
    <source>
        <strain evidence="2">cv. Chinese Spring</strain>
    </source>
</reference>